<dbReference type="Proteomes" id="UP000490535">
    <property type="component" value="Unassembled WGS sequence"/>
</dbReference>
<sequence>MKLAIMQPYFMPYIGYFQLINTVDKFIFYDDVTFIKQGWINRNQILINNQASLFSIPLSNASSHVLIKDVLITEKSYEKWKKSFLNSIFFSYKKAKNYEVISTLLHSVLDQKPKTISELAIRSIIEVSRYLGIKTEFEVSSETYQNTHLSGQNRVLDICESENAITYINPIGGVELYSKIFFLQQGIDLFFIQSNKSIYKQFSGDFVPFLSIIDVMMFNDVEEIHEQLKNFELV</sequence>
<gene>
    <name evidence="1" type="ORF">GAK29_03060</name>
</gene>
<evidence type="ECO:0000313" key="2">
    <source>
        <dbReference type="Proteomes" id="UP000490535"/>
    </source>
</evidence>
<name>A0A833PEB5_ACIBZ</name>
<dbReference type="Pfam" id="PF08889">
    <property type="entry name" value="WbqC"/>
    <property type="match status" value="1"/>
</dbReference>
<reference evidence="2" key="1">
    <citation type="journal article" date="2020" name="MBio">
        <title>Horizontal gene transfer to a defensive symbiont with a reduced genome amongst a multipartite beetle microbiome.</title>
        <authorList>
            <person name="Waterworth S.C."/>
            <person name="Florez L.V."/>
            <person name="Rees E.R."/>
            <person name="Hertweck C."/>
            <person name="Kaltenpoth M."/>
            <person name="Kwan J.C."/>
        </authorList>
    </citation>
    <scope>NUCLEOTIDE SEQUENCE [LARGE SCALE GENOMIC DNA]</scope>
</reference>
<dbReference type="InterPro" id="IPR014985">
    <property type="entry name" value="WbqC"/>
</dbReference>
<organism evidence="1 2">
    <name type="scientific">Acinetobacter bereziniae</name>
    <name type="common">Acinetobacter genomosp. 10</name>
    <dbReference type="NCBI Taxonomy" id="106648"/>
    <lineage>
        <taxon>Bacteria</taxon>
        <taxon>Pseudomonadati</taxon>
        <taxon>Pseudomonadota</taxon>
        <taxon>Gammaproteobacteria</taxon>
        <taxon>Moraxellales</taxon>
        <taxon>Moraxellaceae</taxon>
        <taxon>Acinetobacter</taxon>
    </lineage>
</organism>
<dbReference type="AlphaFoldDB" id="A0A833PEB5"/>
<proteinExistence type="predicted"/>
<evidence type="ECO:0008006" key="3">
    <source>
        <dbReference type="Google" id="ProtNLM"/>
    </source>
</evidence>
<evidence type="ECO:0000313" key="1">
    <source>
        <dbReference type="EMBL" id="KAF1022972.1"/>
    </source>
</evidence>
<comment type="caution">
    <text evidence="1">The sequence shown here is derived from an EMBL/GenBank/DDBJ whole genome shotgun (WGS) entry which is preliminary data.</text>
</comment>
<protein>
    <recommendedName>
        <fullName evidence="3">WbqC-like protein family protein</fullName>
    </recommendedName>
</protein>
<dbReference type="EMBL" id="WNDP01000084">
    <property type="protein sequence ID" value="KAF1022972.1"/>
    <property type="molecule type" value="Genomic_DNA"/>
</dbReference>
<accession>A0A833PEB5</accession>